<evidence type="ECO:0000256" key="1">
    <source>
        <dbReference type="SAM" id="MobiDB-lite"/>
    </source>
</evidence>
<evidence type="ECO:0000313" key="2">
    <source>
        <dbReference type="EMBL" id="CAL4200442.1"/>
    </source>
</evidence>
<accession>A0AAV2SJP2</accession>
<feature type="compositionally biased region" description="Basic and acidic residues" evidence="1">
    <location>
        <begin position="22"/>
        <end position="52"/>
    </location>
</feature>
<sequence length="165" mass="18077">KKKEDSTGMEVDISAEEFNAGPKDDSTLKDRFSLNKTWNRDSNRGRRGDHRGGGGGGRGGRDRSRDSRGGGRGRGRGDRGGDRRGGGRGGDRRGGSRGGDHRGGGRGGKDNNINRFDESKFGKSYQHKILPMKKEKVNSLGQTKRESDQSEHQSKFLKPDEFTSI</sequence>
<dbReference type="EMBL" id="CAXKWB010076509">
    <property type="protein sequence ID" value="CAL4200442.1"/>
    <property type="molecule type" value="Genomic_DNA"/>
</dbReference>
<keyword evidence="3" id="KW-1185">Reference proteome</keyword>
<feature type="non-terminal residue" evidence="2">
    <location>
        <position position="1"/>
    </location>
</feature>
<name>A0AAV2SJP2_MEGNR</name>
<comment type="caution">
    <text evidence="2">The sequence shown here is derived from an EMBL/GenBank/DDBJ whole genome shotgun (WGS) entry which is preliminary data.</text>
</comment>
<proteinExistence type="predicted"/>
<dbReference type="AlphaFoldDB" id="A0AAV2SJP2"/>
<organism evidence="2 3">
    <name type="scientific">Meganyctiphanes norvegica</name>
    <name type="common">Northern krill</name>
    <name type="synonym">Thysanopoda norvegica</name>
    <dbReference type="NCBI Taxonomy" id="48144"/>
    <lineage>
        <taxon>Eukaryota</taxon>
        <taxon>Metazoa</taxon>
        <taxon>Ecdysozoa</taxon>
        <taxon>Arthropoda</taxon>
        <taxon>Crustacea</taxon>
        <taxon>Multicrustacea</taxon>
        <taxon>Malacostraca</taxon>
        <taxon>Eumalacostraca</taxon>
        <taxon>Eucarida</taxon>
        <taxon>Euphausiacea</taxon>
        <taxon>Euphausiidae</taxon>
        <taxon>Meganyctiphanes</taxon>
    </lineage>
</organism>
<dbReference type="Proteomes" id="UP001497623">
    <property type="component" value="Unassembled WGS sequence"/>
</dbReference>
<evidence type="ECO:0000313" key="3">
    <source>
        <dbReference type="Proteomes" id="UP001497623"/>
    </source>
</evidence>
<feature type="region of interest" description="Disordered" evidence="1">
    <location>
        <begin position="1"/>
        <end position="165"/>
    </location>
</feature>
<gene>
    <name evidence="2" type="ORF">MNOR_LOCUS37538</name>
</gene>
<protein>
    <submittedName>
        <fullName evidence="2">Uncharacterized protein</fullName>
    </submittedName>
</protein>
<feature type="compositionally biased region" description="Basic and acidic residues" evidence="1">
    <location>
        <begin position="59"/>
        <end position="109"/>
    </location>
</feature>
<feature type="compositionally biased region" description="Basic and acidic residues" evidence="1">
    <location>
        <begin position="132"/>
        <end position="165"/>
    </location>
</feature>
<reference evidence="2 3" key="1">
    <citation type="submission" date="2024-05" db="EMBL/GenBank/DDBJ databases">
        <authorList>
            <person name="Wallberg A."/>
        </authorList>
    </citation>
    <scope>NUCLEOTIDE SEQUENCE [LARGE SCALE GENOMIC DNA]</scope>
</reference>